<keyword evidence="6" id="KW-0472">Membrane</keyword>
<dbReference type="InterPro" id="IPR036259">
    <property type="entry name" value="MFS_trans_sf"/>
</dbReference>
<proteinExistence type="predicted"/>
<accession>A0A1U9KPA0</accession>
<dbReference type="InterPro" id="IPR004638">
    <property type="entry name" value="EmrB-like"/>
</dbReference>
<comment type="subcellular location">
    <subcellularLocation>
        <location evidence="1">Cell membrane</location>
        <topology evidence="1">Multi-pass membrane protein</topology>
    </subcellularLocation>
</comment>
<dbReference type="KEGG" id="nch:A0U93_06475"/>
<protein>
    <submittedName>
        <fullName evidence="7">Multidrug transporter</fullName>
    </submittedName>
</protein>
<dbReference type="NCBIfam" id="TIGR00711">
    <property type="entry name" value="efflux_EmrB"/>
    <property type="match status" value="1"/>
</dbReference>
<dbReference type="RefSeq" id="WP_077806628.1">
    <property type="nucleotide sequence ID" value="NZ_BJXS01000002.1"/>
</dbReference>
<dbReference type="STRING" id="320497.A0U93_06475"/>
<dbReference type="PANTHER" id="PTHR23501">
    <property type="entry name" value="MAJOR FACILITATOR SUPERFAMILY"/>
    <property type="match status" value="1"/>
</dbReference>
<dbReference type="PROSITE" id="PS50850">
    <property type="entry name" value="MFS"/>
    <property type="match status" value="1"/>
</dbReference>
<dbReference type="CDD" id="cd17503">
    <property type="entry name" value="MFS_LmrB_MDR_like"/>
    <property type="match status" value="1"/>
</dbReference>
<dbReference type="Pfam" id="PF07690">
    <property type="entry name" value="MFS_1"/>
    <property type="match status" value="1"/>
</dbReference>
<evidence type="ECO:0000256" key="1">
    <source>
        <dbReference type="ARBA" id="ARBA00004651"/>
    </source>
</evidence>
<keyword evidence="5" id="KW-1133">Transmembrane helix</keyword>
<dbReference type="GO" id="GO:0022857">
    <property type="term" value="F:transmembrane transporter activity"/>
    <property type="evidence" value="ECO:0007669"/>
    <property type="project" value="InterPro"/>
</dbReference>
<reference evidence="7 8" key="1">
    <citation type="submission" date="2016-03" db="EMBL/GenBank/DDBJ databases">
        <title>Acetic acid bacteria sequencing.</title>
        <authorList>
            <person name="Brandt J."/>
            <person name="Jakob F."/>
            <person name="Vogel R.F."/>
        </authorList>
    </citation>
    <scope>NUCLEOTIDE SEQUENCE [LARGE SCALE GENOMIC DNA]</scope>
    <source>
        <strain evidence="7 8">NBRC 101099</strain>
    </source>
</reference>
<keyword evidence="3" id="KW-1003">Cell membrane</keyword>
<keyword evidence="2" id="KW-0813">Transport</keyword>
<evidence type="ECO:0000256" key="2">
    <source>
        <dbReference type="ARBA" id="ARBA00022448"/>
    </source>
</evidence>
<gene>
    <name evidence="7" type="ORF">A0U93_06475</name>
</gene>
<evidence type="ECO:0000256" key="4">
    <source>
        <dbReference type="ARBA" id="ARBA00022692"/>
    </source>
</evidence>
<dbReference type="Proteomes" id="UP000188604">
    <property type="component" value="Chromosome"/>
</dbReference>
<organism evidence="7 8">
    <name type="scientific">Neoasaia chiangmaiensis</name>
    <dbReference type="NCBI Taxonomy" id="320497"/>
    <lineage>
        <taxon>Bacteria</taxon>
        <taxon>Pseudomonadati</taxon>
        <taxon>Pseudomonadota</taxon>
        <taxon>Alphaproteobacteria</taxon>
        <taxon>Acetobacterales</taxon>
        <taxon>Acetobacteraceae</taxon>
        <taxon>Neoasaia</taxon>
    </lineage>
</organism>
<dbReference type="AlphaFoldDB" id="A0A1U9KPA0"/>
<dbReference type="InterPro" id="IPR020846">
    <property type="entry name" value="MFS_dom"/>
</dbReference>
<evidence type="ECO:0000313" key="7">
    <source>
        <dbReference type="EMBL" id="AQS87638.1"/>
    </source>
</evidence>
<dbReference type="PANTHER" id="PTHR23501:SF1">
    <property type="entry name" value="TRANSPORT PROTEIN HSRA-RELATED"/>
    <property type="match status" value="1"/>
</dbReference>
<evidence type="ECO:0000256" key="5">
    <source>
        <dbReference type="ARBA" id="ARBA00022989"/>
    </source>
</evidence>
<dbReference type="EMBL" id="CP014691">
    <property type="protein sequence ID" value="AQS87638.1"/>
    <property type="molecule type" value="Genomic_DNA"/>
</dbReference>
<name>A0A1U9KPA0_9PROT</name>
<evidence type="ECO:0000313" key="8">
    <source>
        <dbReference type="Proteomes" id="UP000188604"/>
    </source>
</evidence>
<dbReference type="Gene3D" id="1.20.1250.20">
    <property type="entry name" value="MFS general substrate transporter like domains"/>
    <property type="match status" value="1"/>
</dbReference>
<keyword evidence="4" id="KW-0812">Transmembrane</keyword>
<dbReference type="SUPFAM" id="SSF103473">
    <property type="entry name" value="MFS general substrate transporter"/>
    <property type="match status" value="1"/>
</dbReference>
<evidence type="ECO:0000256" key="6">
    <source>
        <dbReference type="ARBA" id="ARBA00023136"/>
    </source>
</evidence>
<dbReference type="PRINTS" id="PR01036">
    <property type="entry name" value="TCRTETB"/>
</dbReference>
<sequence length="492" mass="51278">MSSESNAAEVASAPPTLDSKVLKIAAVVVLGSIMSILDTTIINVAIRDLSQHFHVGINTTQWIATGYMLALAAVIPLTGWAADRFGTKRLYLTSIALFLAGSALSGAAWSMNTLILFRVLQGLGGGMIMPAGMTILSQAAGAQRMGRVMGIVGVPMLLGPIAGPILGGWLVDNVSWRWIFFVNLPIGAIALPVAQYVLAPDKPGPQHKLDWPGALMLSPGLAVFVFGLAEITAAGSLGNIGDDACLISGAILIVGFVLHAARRTDALIDVRLFARRPVAASALTMFLFGMAFFGMTLLLPLYFQIVRQQTPFGAGMHLAAQGIGAMLAMPLAARLTDSIGAGRIVLAGLGTVAIAMAVLSDVHADTALPLLEGALFLNGLGMGCVMMPCMSAAMAQLQRHEIARATSGLNVLQRVGGSIGTALLTVILAHEMTRAGASAHPGAQTAPTADMLPAISHAFGHTIRFSLGVIILAILVAMRLPMRKTTSEAERQ</sequence>
<dbReference type="InterPro" id="IPR011701">
    <property type="entry name" value="MFS"/>
</dbReference>
<evidence type="ECO:0000256" key="3">
    <source>
        <dbReference type="ARBA" id="ARBA00022475"/>
    </source>
</evidence>
<dbReference type="GO" id="GO:0005886">
    <property type="term" value="C:plasma membrane"/>
    <property type="evidence" value="ECO:0007669"/>
    <property type="project" value="UniProtKB-SubCell"/>
</dbReference>
<dbReference type="Gene3D" id="1.20.1720.10">
    <property type="entry name" value="Multidrug resistance protein D"/>
    <property type="match status" value="1"/>
</dbReference>
<keyword evidence="8" id="KW-1185">Reference proteome</keyword>